<accession>A0A2T3FXZ8</accession>
<keyword evidence="5" id="KW-1185">Reference proteome</keyword>
<evidence type="ECO:0000313" key="4">
    <source>
        <dbReference type="EMBL" id="PST40131.1"/>
    </source>
</evidence>
<organism evidence="4 5">
    <name type="scientific">Faecalibacillus intestinalis</name>
    <dbReference type="NCBI Taxonomy" id="1982626"/>
    <lineage>
        <taxon>Bacteria</taxon>
        <taxon>Bacillati</taxon>
        <taxon>Bacillota</taxon>
        <taxon>Erysipelotrichia</taxon>
        <taxon>Erysipelotrichales</taxon>
        <taxon>Coprobacillaceae</taxon>
        <taxon>Faecalibacillus</taxon>
    </lineage>
</organism>
<keyword evidence="1" id="KW-1133">Transmembrane helix</keyword>
<feature type="domain" description="Streptococcal pilin isopeptide linkage" evidence="2">
    <location>
        <begin position="29"/>
        <end position="119"/>
    </location>
</feature>
<dbReference type="EMBL" id="PYLQ01000013">
    <property type="protein sequence ID" value="PST40131.1"/>
    <property type="molecule type" value="Genomic_DNA"/>
</dbReference>
<dbReference type="InterPro" id="IPR022464">
    <property type="entry name" value="Strep_pil_isopept_link"/>
</dbReference>
<evidence type="ECO:0000256" key="1">
    <source>
        <dbReference type="SAM" id="Phobius"/>
    </source>
</evidence>
<dbReference type="Pfam" id="PF24547">
    <property type="entry name" value="DUF7601"/>
    <property type="match status" value="1"/>
</dbReference>
<dbReference type="Gene3D" id="2.60.40.1140">
    <property type="entry name" value="Collagen-binding surface protein Cna, B-type domain"/>
    <property type="match status" value="1"/>
</dbReference>
<dbReference type="InterPro" id="IPR038174">
    <property type="entry name" value="Strep_pil_link_sf"/>
</dbReference>
<evidence type="ECO:0000259" key="2">
    <source>
        <dbReference type="Pfam" id="PF12892"/>
    </source>
</evidence>
<reference evidence="4 5" key="1">
    <citation type="journal article" date="2019" name="Int. J. Syst. Evol. Microbiol.">
        <title>Faecalibacillus intestinalis gen. nov., sp. nov. and Faecalibacillus faecis sp. nov., isolated from human faeces.</title>
        <authorList>
            <person name="Seo B."/>
            <person name="Jeon K."/>
            <person name="Baek I."/>
            <person name="Lee Y.M."/>
            <person name="Baek K."/>
            <person name="Ko G."/>
        </authorList>
    </citation>
    <scope>NUCLEOTIDE SEQUENCE [LARGE SCALE GENOMIC DNA]</scope>
    <source>
        <strain evidence="4 5">SNUG30099</strain>
    </source>
</reference>
<dbReference type="Pfam" id="PF12892">
    <property type="entry name" value="FctA"/>
    <property type="match status" value="1"/>
</dbReference>
<keyword evidence="1" id="KW-0472">Membrane</keyword>
<dbReference type="NCBIfam" id="TIGR03786">
    <property type="entry name" value="strep_pil_rpt"/>
    <property type="match status" value="1"/>
</dbReference>
<comment type="caution">
    <text evidence="4">The sequence shown here is derived from an EMBL/GenBank/DDBJ whole genome shotgun (WGS) entry which is preliminary data.</text>
</comment>
<dbReference type="InterPro" id="IPR055382">
    <property type="entry name" value="DUF7601"/>
</dbReference>
<dbReference type="AlphaFoldDB" id="A0A2T3FXZ8"/>
<protein>
    <submittedName>
        <fullName evidence="4">Uncharacterized protein</fullName>
    </submittedName>
</protein>
<evidence type="ECO:0000259" key="3">
    <source>
        <dbReference type="Pfam" id="PF24547"/>
    </source>
</evidence>
<feature type="domain" description="DUF7601" evidence="3">
    <location>
        <begin position="131"/>
        <end position="263"/>
    </location>
</feature>
<keyword evidence="1" id="KW-0812">Transmembrane</keyword>
<dbReference type="Proteomes" id="UP000240974">
    <property type="component" value="Unassembled WGS sequence"/>
</dbReference>
<proteinExistence type="predicted"/>
<evidence type="ECO:0000313" key="5">
    <source>
        <dbReference type="Proteomes" id="UP000240974"/>
    </source>
</evidence>
<dbReference type="Gene3D" id="2.60.40.3050">
    <property type="match status" value="1"/>
</dbReference>
<gene>
    <name evidence="4" type="ORF">C7U54_09540</name>
</gene>
<feature type="transmembrane region" description="Helical" evidence="1">
    <location>
        <begin position="276"/>
        <end position="295"/>
    </location>
</feature>
<name>A0A2T3FXZ8_9FIRM</name>
<sequence>MITLNKHASFPPAAPAQATVTKNLEFAEAKGNETDGVYNVEKTSKLNFATAFPHAGLYEYNVKETQGTDKGMTYSTKEYRLRVYVANNTDKSTYIKSITVVDTETGEKPDKLSFKNTYEKNGGEDFKENQALVVEKQTVGELADKTKNFTFRLTLRKAKTAKDETIIGKIGNKEVKFTYGEEKEFQLRDGEQLVFEKLPAGTRYNAVEVGETDGYTPKVKVIEDGKQNADKAGTDAGDLSSAATGQTNLVGEKENRVTFVNTYKDVAVTGIITNNMPFIVLAGLLASAIIVLAVAKKKNV</sequence>